<dbReference type="Proteomes" id="UP001163324">
    <property type="component" value="Chromosome 5"/>
</dbReference>
<accession>A0ACC0UYF3</accession>
<name>A0ACC0UYF3_9HYPO</name>
<dbReference type="EMBL" id="CM047944">
    <property type="protein sequence ID" value="KAI9898930.1"/>
    <property type="molecule type" value="Genomic_DNA"/>
</dbReference>
<gene>
    <name evidence="1" type="ORF">N3K66_005391</name>
</gene>
<comment type="caution">
    <text evidence="1">The sequence shown here is derived from an EMBL/GenBank/DDBJ whole genome shotgun (WGS) entry which is preliminary data.</text>
</comment>
<organism evidence="1 2">
    <name type="scientific">Trichothecium roseum</name>
    <dbReference type="NCBI Taxonomy" id="47278"/>
    <lineage>
        <taxon>Eukaryota</taxon>
        <taxon>Fungi</taxon>
        <taxon>Dikarya</taxon>
        <taxon>Ascomycota</taxon>
        <taxon>Pezizomycotina</taxon>
        <taxon>Sordariomycetes</taxon>
        <taxon>Hypocreomycetidae</taxon>
        <taxon>Hypocreales</taxon>
        <taxon>Hypocreales incertae sedis</taxon>
        <taxon>Trichothecium</taxon>
    </lineage>
</organism>
<keyword evidence="2" id="KW-1185">Reference proteome</keyword>
<evidence type="ECO:0000313" key="1">
    <source>
        <dbReference type="EMBL" id="KAI9898930.1"/>
    </source>
</evidence>
<proteinExistence type="predicted"/>
<reference evidence="1" key="1">
    <citation type="submission" date="2022-10" db="EMBL/GenBank/DDBJ databases">
        <title>Complete Genome of Trichothecium roseum strain YXFP-22015, a Plant Pathogen Isolated from Citrus.</title>
        <authorList>
            <person name="Wang Y."/>
            <person name="Zhu L."/>
        </authorList>
    </citation>
    <scope>NUCLEOTIDE SEQUENCE</scope>
    <source>
        <strain evidence="1">YXFP-22015</strain>
    </source>
</reference>
<evidence type="ECO:0000313" key="2">
    <source>
        <dbReference type="Proteomes" id="UP001163324"/>
    </source>
</evidence>
<sequence>MGPFAFFRSMYTLDTLDTRFTSSSSVPYQTVIDARADPALKSESPTKLRAGAQPSLWRTPEYFVYSVILAFGLWAMIYVPYSVSGPWDPRYHKYQHLLSDGWLFGRKIDNTDHQYRSFRENLPYMTMLLIFHPLLRRLYETLRPAPQLKGNGSGRLEHRATFDYAFAILFLVVLHGFSVFKVFAILWLNFALATRLPKRYVPLATWGFNISILFANDMFSGYRYGHMARLFVPSLWKLGDVLDSYGGLMSRWEILFNITILRLISFNLDYYWSADKRTAASLEKKQSDPTQLSERERVSISADPRDYNFRNYVAYAIYAPLYLTGPIMTFNDYVAQCKHRTASIERPRTIRYAVRLFLCLLAMEFILHLHYMGAISKANPVWRSYSPSQLGLLSFINLNIIWLKLLLPWRLFRLWALVDGIDPPENMVRCVGNNYSTRFFWRSWHRSYSRWLIRYIYGPLGGSSFRTWLDAARSTLTYLIVFTFVALWHDIQMRLLVWGWLIVLFMLPERIAVFLFPPHKWESRPFQYRVMCSAAGVVNVLMMISANLVGFAVGVEGMMAILQGVLHEWAGFVFMVATFVFFVGAVGIMFEVREGEKRKGVAIRC</sequence>
<protein>
    <submittedName>
        <fullName evidence="1">Uncharacterized protein</fullName>
    </submittedName>
</protein>